<evidence type="ECO:0000313" key="2">
    <source>
        <dbReference type="EMBL" id="MFC6724449.1"/>
    </source>
</evidence>
<dbReference type="AlphaFoldDB" id="A0ABD5RYB1"/>
<organism evidence="2 3">
    <name type="scientific">Halobium palmae</name>
    <dbReference type="NCBI Taxonomy" id="1776492"/>
    <lineage>
        <taxon>Archaea</taxon>
        <taxon>Methanobacteriati</taxon>
        <taxon>Methanobacteriota</taxon>
        <taxon>Stenosarchaea group</taxon>
        <taxon>Halobacteria</taxon>
        <taxon>Halobacteriales</taxon>
        <taxon>Haloferacaceae</taxon>
        <taxon>Halobium</taxon>
    </lineage>
</organism>
<evidence type="ECO:0000259" key="1">
    <source>
        <dbReference type="Pfam" id="PF25942"/>
    </source>
</evidence>
<sequence>MPPLDRRRFLAASAASLPGTALLAGCSALGAGGGGPELAVTNERDAAVQFRLEVAKTDPGTVVFQEDLSLDAGASESFEPDLESAVPYQVVVTTGEGRDGGEVTLEGGSSRIDVRIGDDVTVSLSSD</sequence>
<dbReference type="Pfam" id="PF25942">
    <property type="entry name" value="Ig_halo"/>
    <property type="match status" value="1"/>
</dbReference>
<dbReference type="InterPro" id="IPR006311">
    <property type="entry name" value="TAT_signal"/>
</dbReference>
<dbReference type="PROSITE" id="PS51257">
    <property type="entry name" value="PROKAR_LIPOPROTEIN"/>
    <property type="match status" value="1"/>
</dbReference>
<dbReference type="InterPro" id="IPR058929">
    <property type="entry name" value="Ig_halo"/>
</dbReference>
<feature type="domain" description="Ig-like" evidence="1">
    <location>
        <begin position="52"/>
        <end position="126"/>
    </location>
</feature>
<keyword evidence="3" id="KW-1185">Reference proteome</keyword>
<comment type="caution">
    <text evidence="2">The sequence shown here is derived from an EMBL/GenBank/DDBJ whole genome shotgun (WGS) entry which is preliminary data.</text>
</comment>
<dbReference type="Proteomes" id="UP001596328">
    <property type="component" value="Unassembled WGS sequence"/>
</dbReference>
<name>A0ABD5RYB1_9EURY</name>
<gene>
    <name evidence="2" type="ORF">ACFQE1_08695</name>
</gene>
<evidence type="ECO:0000313" key="3">
    <source>
        <dbReference type="Proteomes" id="UP001596328"/>
    </source>
</evidence>
<reference evidence="2 3" key="1">
    <citation type="journal article" date="2019" name="Int. J. Syst. Evol. Microbiol.">
        <title>The Global Catalogue of Microorganisms (GCM) 10K type strain sequencing project: providing services to taxonomists for standard genome sequencing and annotation.</title>
        <authorList>
            <consortium name="The Broad Institute Genomics Platform"/>
            <consortium name="The Broad Institute Genome Sequencing Center for Infectious Disease"/>
            <person name="Wu L."/>
            <person name="Ma J."/>
        </authorList>
    </citation>
    <scope>NUCLEOTIDE SEQUENCE [LARGE SCALE GENOMIC DNA]</scope>
    <source>
        <strain evidence="2 3">NBRC 111368</strain>
    </source>
</reference>
<dbReference type="EMBL" id="JBHSWU010000185">
    <property type="protein sequence ID" value="MFC6724449.1"/>
    <property type="molecule type" value="Genomic_DNA"/>
</dbReference>
<protein>
    <recommendedName>
        <fullName evidence="1">Ig-like domain-containing protein</fullName>
    </recommendedName>
</protein>
<accession>A0ABD5RYB1</accession>
<proteinExistence type="predicted"/>
<dbReference type="PROSITE" id="PS51318">
    <property type="entry name" value="TAT"/>
    <property type="match status" value="1"/>
</dbReference>